<name>A0A8J4GSC2_9CHLO</name>
<feature type="compositionally biased region" description="Polar residues" evidence="1">
    <location>
        <begin position="52"/>
        <end position="62"/>
    </location>
</feature>
<feature type="non-terminal residue" evidence="2">
    <location>
        <position position="1"/>
    </location>
</feature>
<dbReference type="AlphaFoldDB" id="A0A8J4GSC2"/>
<evidence type="ECO:0000313" key="3">
    <source>
        <dbReference type="Proteomes" id="UP000722791"/>
    </source>
</evidence>
<feature type="region of interest" description="Disordered" evidence="1">
    <location>
        <begin position="1"/>
        <end position="68"/>
    </location>
</feature>
<feature type="region of interest" description="Disordered" evidence="1">
    <location>
        <begin position="113"/>
        <end position="158"/>
    </location>
</feature>
<reference evidence="2" key="1">
    <citation type="journal article" date="2021" name="Proc. Natl. Acad. Sci. U.S.A.">
        <title>Three genomes in the algal genus Volvox reveal the fate of a haploid sex-determining region after a transition to homothallism.</title>
        <authorList>
            <person name="Yamamoto K."/>
            <person name="Hamaji T."/>
            <person name="Kawai-Toyooka H."/>
            <person name="Matsuzaki R."/>
            <person name="Takahashi F."/>
            <person name="Nishimura Y."/>
            <person name="Kawachi M."/>
            <person name="Noguchi H."/>
            <person name="Minakuchi Y."/>
            <person name="Umen J.G."/>
            <person name="Toyoda A."/>
            <person name="Nozaki H."/>
        </authorList>
    </citation>
    <scope>NUCLEOTIDE SEQUENCE</scope>
    <source>
        <strain evidence="2">NIES-3785</strain>
    </source>
</reference>
<evidence type="ECO:0000256" key="1">
    <source>
        <dbReference type="SAM" id="MobiDB-lite"/>
    </source>
</evidence>
<protein>
    <submittedName>
        <fullName evidence="2">Uncharacterized protein</fullName>
    </submittedName>
</protein>
<accession>A0A8J4GSC2</accession>
<feature type="compositionally biased region" description="Basic and acidic residues" evidence="1">
    <location>
        <begin position="149"/>
        <end position="158"/>
    </location>
</feature>
<gene>
    <name evidence="2" type="ORF">Vretimale_16174</name>
</gene>
<organism evidence="2 3">
    <name type="scientific">Volvox reticuliferus</name>
    <dbReference type="NCBI Taxonomy" id="1737510"/>
    <lineage>
        <taxon>Eukaryota</taxon>
        <taxon>Viridiplantae</taxon>
        <taxon>Chlorophyta</taxon>
        <taxon>core chlorophytes</taxon>
        <taxon>Chlorophyceae</taxon>
        <taxon>CS clade</taxon>
        <taxon>Chlamydomonadales</taxon>
        <taxon>Volvocaceae</taxon>
        <taxon>Volvox</taxon>
    </lineage>
</organism>
<feature type="compositionally biased region" description="Low complexity" evidence="1">
    <location>
        <begin position="1"/>
        <end position="11"/>
    </location>
</feature>
<feature type="compositionally biased region" description="Gly residues" evidence="1">
    <location>
        <begin position="12"/>
        <end position="29"/>
    </location>
</feature>
<feature type="non-terminal residue" evidence="2">
    <location>
        <position position="158"/>
    </location>
</feature>
<comment type="caution">
    <text evidence="2">The sequence shown here is derived from an EMBL/GenBank/DDBJ whole genome shotgun (WGS) entry which is preliminary data.</text>
</comment>
<dbReference type="Proteomes" id="UP000722791">
    <property type="component" value="Unassembled WGS sequence"/>
</dbReference>
<sequence>LASSARGSSAGADGGASGAGPSGGGGGGAAPRMEPNLHLLEGHCRTRWGSPQDATQPESVWSQAPPDHALWEATLSPQLREQNARILDQLQKVMRGEPLTAAELQEIHDRAARDADDLEIGPGSATIASESAAAGLSPLTSTASPASREGSRGKPEGE</sequence>
<evidence type="ECO:0000313" key="2">
    <source>
        <dbReference type="EMBL" id="GIM12936.1"/>
    </source>
</evidence>
<proteinExistence type="predicted"/>
<dbReference type="EMBL" id="BNCQ01000046">
    <property type="protein sequence ID" value="GIM12936.1"/>
    <property type="molecule type" value="Genomic_DNA"/>
</dbReference>